<keyword evidence="6" id="KW-1185">Reference proteome</keyword>
<dbReference type="AlphaFoldDB" id="A0A813RBM5"/>
<dbReference type="Pfam" id="PF10148">
    <property type="entry name" value="SCHIP-1_C"/>
    <property type="match status" value="1"/>
</dbReference>
<keyword evidence="1 2" id="KW-0175">Coiled coil</keyword>
<feature type="region of interest" description="Disordered" evidence="3">
    <location>
        <begin position="394"/>
        <end position="417"/>
    </location>
</feature>
<evidence type="ECO:0000313" key="5">
    <source>
        <dbReference type="EMBL" id="CAF0779716.1"/>
    </source>
</evidence>
<feature type="compositionally biased region" description="Low complexity" evidence="3">
    <location>
        <begin position="405"/>
        <end position="417"/>
    </location>
</feature>
<gene>
    <name evidence="5" type="ORF">OXX778_LOCUS5393</name>
</gene>
<dbReference type="OrthoDB" id="6260144at2759"/>
<evidence type="ECO:0000259" key="4">
    <source>
        <dbReference type="Pfam" id="PF10148"/>
    </source>
</evidence>
<dbReference type="PANTHER" id="PTHR13103">
    <property type="entry name" value="SCHWANNOMIN INTERACTING PROTEIN 1"/>
    <property type="match status" value="1"/>
</dbReference>
<feature type="coiled-coil region" evidence="2">
    <location>
        <begin position="81"/>
        <end position="108"/>
    </location>
</feature>
<feature type="coiled-coil region" evidence="2">
    <location>
        <begin position="274"/>
        <end position="329"/>
    </location>
</feature>
<evidence type="ECO:0000256" key="1">
    <source>
        <dbReference type="ARBA" id="ARBA00023054"/>
    </source>
</evidence>
<feature type="domain" description="Schwannomin interacting protein 1 C-terminal" evidence="4">
    <location>
        <begin position="105"/>
        <end position="321"/>
    </location>
</feature>
<evidence type="ECO:0000313" key="6">
    <source>
        <dbReference type="Proteomes" id="UP000663879"/>
    </source>
</evidence>
<proteinExistence type="predicted"/>
<evidence type="ECO:0000256" key="2">
    <source>
        <dbReference type="SAM" id="Coils"/>
    </source>
</evidence>
<name>A0A813RBM5_9BILA</name>
<dbReference type="GO" id="GO:0035332">
    <property type="term" value="P:positive regulation of hippo signaling"/>
    <property type="evidence" value="ECO:0007669"/>
    <property type="project" value="TreeGrafter"/>
</dbReference>
<dbReference type="InterPro" id="IPR015649">
    <property type="entry name" value="SCHIP_1_C"/>
</dbReference>
<dbReference type="PANTHER" id="PTHR13103:SF2">
    <property type="entry name" value="IQCJ-SCHIP1 READTHROUGH TRANSCRIPT PROTEIN-RELATED"/>
    <property type="match status" value="1"/>
</dbReference>
<dbReference type="GO" id="GO:0005886">
    <property type="term" value="C:plasma membrane"/>
    <property type="evidence" value="ECO:0007669"/>
    <property type="project" value="TreeGrafter"/>
</dbReference>
<sequence length="547" mass="61329">MSQIDNDIKNELLELANLVTQEFSNSENDTPDLKYESFRHENTNLPDENVDNTDKIDDDDVISDDLITQNDVEFKPPEVDWKNLEIKLKQAQQEIHTQNKRASIHNDREEIRRKLAMVSSSSSSSSFTEQNQDNLISDYLRRPSATKNNLIGQNLQICFMNELADDLIDETLPEPLDQVENETSNNMVNSTSSFSLQSINSNDSCDTILSQLQNETKQALAKVPNEVRFKMQSELVNKKPSPIADIVGLPTYGLKRLERENIVDMNIGQLQVIVNDLCNQIEKINEDLKVLLIDRDDLYMQQDSILVDIEDITKRIKEYAQKCKNSKENGDLISGTTHQKTCPSNGISAKLKSFVCNNHQQAAIMNTSDTTNSISSQKSKLFHLGKQKKKLFETSGGNEQKKLKSTQNTQIPTNNTTTSPILLTNPILVVLTNQLEAKNPSDKVNLPFKNLIYKPNSVKNSPNVTVNAVAIVQTNASTNPTTLTSSTTIAQLCANINPAKNQSQQLHQLISQLIPQTMRLLEIYKNLPTTHLLSNSTTNCSNNSLSA</sequence>
<evidence type="ECO:0000256" key="3">
    <source>
        <dbReference type="SAM" id="MobiDB-lite"/>
    </source>
</evidence>
<dbReference type="GO" id="GO:0030054">
    <property type="term" value="C:cell junction"/>
    <property type="evidence" value="ECO:0007669"/>
    <property type="project" value="TreeGrafter"/>
</dbReference>
<reference evidence="5" key="1">
    <citation type="submission" date="2021-02" db="EMBL/GenBank/DDBJ databases">
        <authorList>
            <person name="Nowell W R."/>
        </authorList>
    </citation>
    <scope>NUCLEOTIDE SEQUENCE</scope>
    <source>
        <strain evidence="5">Ploen Becks lab</strain>
    </source>
</reference>
<dbReference type="InterPro" id="IPR039045">
    <property type="entry name" value="SCHIP_1"/>
</dbReference>
<comment type="caution">
    <text evidence="5">The sequence shown here is derived from an EMBL/GenBank/DDBJ whole genome shotgun (WGS) entry which is preliminary data.</text>
</comment>
<organism evidence="5 6">
    <name type="scientific">Brachionus calyciflorus</name>
    <dbReference type="NCBI Taxonomy" id="104777"/>
    <lineage>
        <taxon>Eukaryota</taxon>
        <taxon>Metazoa</taxon>
        <taxon>Spiralia</taxon>
        <taxon>Gnathifera</taxon>
        <taxon>Rotifera</taxon>
        <taxon>Eurotatoria</taxon>
        <taxon>Monogononta</taxon>
        <taxon>Pseudotrocha</taxon>
        <taxon>Ploima</taxon>
        <taxon>Brachionidae</taxon>
        <taxon>Brachionus</taxon>
    </lineage>
</organism>
<dbReference type="EMBL" id="CAJNOC010000584">
    <property type="protein sequence ID" value="CAF0779716.1"/>
    <property type="molecule type" value="Genomic_DNA"/>
</dbReference>
<accession>A0A813RBM5</accession>
<dbReference type="Proteomes" id="UP000663879">
    <property type="component" value="Unassembled WGS sequence"/>
</dbReference>
<protein>
    <recommendedName>
        <fullName evidence="4">Schwannomin interacting protein 1 C-terminal domain-containing protein</fullName>
    </recommendedName>
</protein>